<name>Q8RTS1_9PROT</name>
<feature type="transmembrane region" description="Helical" evidence="2">
    <location>
        <begin position="296"/>
        <end position="319"/>
    </location>
</feature>
<dbReference type="Gene3D" id="3.40.50.150">
    <property type="entry name" value="Vaccinia Virus protein VP39"/>
    <property type="match status" value="1"/>
</dbReference>
<dbReference type="PANTHER" id="PTHR43317">
    <property type="entry name" value="THERMOSPERMINE SYNTHASE ACAULIS5"/>
    <property type="match status" value="1"/>
</dbReference>
<keyword evidence="2" id="KW-0812">Transmembrane</keyword>
<feature type="transmembrane region" description="Helical" evidence="2">
    <location>
        <begin position="388"/>
        <end position="407"/>
    </location>
</feature>
<dbReference type="AlphaFoldDB" id="Q8RTS1"/>
<feature type="transmembrane region" description="Helical" evidence="2">
    <location>
        <begin position="241"/>
        <end position="261"/>
    </location>
</feature>
<evidence type="ECO:0008006" key="4">
    <source>
        <dbReference type="Google" id="ProtNLM"/>
    </source>
</evidence>
<dbReference type="NCBIfam" id="NF037959">
    <property type="entry name" value="MFS_SpdSyn"/>
    <property type="match status" value="1"/>
</dbReference>
<feature type="transmembrane region" description="Helical" evidence="2">
    <location>
        <begin position="331"/>
        <end position="352"/>
    </location>
</feature>
<dbReference type="EMBL" id="AE008919">
    <property type="protein sequence ID" value="AAL76405.1"/>
    <property type="molecule type" value="Genomic_DNA"/>
</dbReference>
<feature type="transmembrane region" description="Helical" evidence="2">
    <location>
        <begin position="102"/>
        <end position="128"/>
    </location>
</feature>
<protein>
    <recommendedName>
        <fullName evidence="4">Spermidine synthase</fullName>
    </recommendedName>
</protein>
<feature type="transmembrane region" description="Helical" evidence="2">
    <location>
        <begin position="69"/>
        <end position="90"/>
    </location>
</feature>
<feature type="transmembrane region" description="Helical" evidence="2">
    <location>
        <begin position="358"/>
        <end position="376"/>
    </location>
</feature>
<accession>Q8RTS1</accession>
<feature type="transmembrane region" description="Helical" evidence="2">
    <location>
        <begin position="36"/>
        <end position="57"/>
    </location>
</feature>
<keyword evidence="2" id="KW-0472">Membrane</keyword>
<reference evidence="3" key="1">
    <citation type="journal article" date="2002" name="Nature">
        <title>Unsuspected diversity among marine aerobic anoxygenic phototrophs.</title>
        <authorList>
            <person name="Beja O."/>
            <person name="Suzuki M.T."/>
            <person name="Heidelberg J.F."/>
            <person name="Nelson W.C."/>
            <person name="Preston C.M."/>
            <person name="Hamada T."/>
            <person name="Eisen J.A."/>
            <person name="Fraser C.M."/>
            <person name="DeLong E.F."/>
        </authorList>
    </citation>
    <scope>NUCLEOTIDE SEQUENCE</scope>
</reference>
<feature type="transmembrane region" description="Helical" evidence="2">
    <location>
        <begin position="140"/>
        <end position="159"/>
    </location>
</feature>
<dbReference type="InterPro" id="IPR029063">
    <property type="entry name" value="SAM-dependent_MTases_sf"/>
</dbReference>
<dbReference type="PANTHER" id="PTHR43317:SF1">
    <property type="entry name" value="THERMOSPERMINE SYNTHASE ACAULIS5"/>
    <property type="match status" value="1"/>
</dbReference>
<feature type="transmembrane region" description="Helical" evidence="2">
    <location>
        <begin position="213"/>
        <end position="235"/>
    </location>
</feature>
<keyword evidence="2" id="KW-1133">Transmembrane helix</keyword>
<evidence type="ECO:0000256" key="2">
    <source>
        <dbReference type="SAM" id="Phobius"/>
    </source>
</evidence>
<dbReference type="SUPFAM" id="SSF53335">
    <property type="entry name" value="S-adenosyl-L-methionine-dependent methyltransferases"/>
    <property type="match status" value="1"/>
</dbReference>
<organism evidence="3">
    <name type="scientific">uncultured marine proteobacterium</name>
    <dbReference type="NCBI Taxonomy" id="482892"/>
    <lineage>
        <taxon>Bacteria</taxon>
        <taxon>Pseudomonadati</taxon>
        <taxon>Pseudomonadota</taxon>
        <taxon>environmental samples</taxon>
    </lineage>
</organism>
<evidence type="ECO:0000256" key="1">
    <source>
        <dbReference type="ARBA" id="ARBA00023115"/>
    </source>
</evidence>
<dbReference type="CDD" id="cd02440">
    <property type="entry name" value="AdoMet_MTases"/>
    <property type="match status" value="1"/>
</dbReference>
<dbReference type="GO" id="GO:0006596">
    <property type="term" value="P:polyamine biosynthetic process"/>
    <property type="evidence" value="ECO:0007669"/>
    <property type="project" value="UniProtKB-KW"/>
</dbReference>
<evidence type="ECO:0000313" key="3">
    <source>
        <dbReference type="EMBL" id="AAL76405.1"/>
    </source>
</evidence>
<proteinExistence type="predicted"/>
<feature type="transmembrane region" description="Helical" evidence="2">
    <location>
        <begin position="171"/>
        <end position="192"/>
    </location>
</feature>
<sequence length="679" mass="76168">MLAFALTIFTSAFLLFQIQPLITKFILPWFGGGTAVWAVSMLFFQSCLVAGYGYAHLSVRYLGLRRQTQLHIVFLLLAMIQIPISPSGLYEFDATQNPTLQILSILIRTIGAPFLVLSATAPLIQAWASEIKATNNPYRLYALSNVAALAALLSYPFIIEPIFNRQLQAQAWSMTFLVFTALCVYCAFATASRSKTHTSAPSTRDDNRPRIPIVSWLLWLMLPATAVTLLLSVTNQLTRDLVSIPFLWVMPLSVYLLTFIIAFDNERWYRRRLFLPLFAFSLAWILYLLLGEPLNVTWTIIVFIFTLFVLCMVCHGELYLLRPEANQLTGYYLVTAIGGALGSAFVSMFMPIFSDRYIELQIGVSMTIVLVAFILIRDKNIDLPTSVAAPVKAALIVSCLAIILLFAQSAQEDELDIVYQTRNFYGVLTVERQNAGTSEEFLLLRNGNSYHGAQPTTPLNRASPITYYSPGSGIDMAMNFSTDLPQKNIGMIGLGIGTAISYAGAQDTVKVYEINSAVVDIANRYFTYLSDAKAEVDVVLGDARKSLEEEPPQAFDILILDAFSSDAIPVHLLTQEAFELYLKHLKPNGIMAVLISSWHFDFQPLLSEIAISMGFESVVVKNHAQSTQQWASRWMILTKNRQYMSQKFIQLEKQKMLMNTGDVRLWTDDFSSPFQLLKK</sequence>
<feature type="transmembrane region" description="Helical" evidence="2">
    <location>
        <begin position="273"/>
        <end position="290"/>
    </location>
</feature>
<keyword evidence="1" id="KW-0620">Polyamine biosynthesis</keyword>
<gene>
    <name evidence="3" type="ORF">MBMO_EBAC000-65D09.62</name>
</gene>